<keyword evidence="1" id="KW-0472">Membrane</keyword>
<feature type="transmembrane region" description="Helical" evidence="1">
    <location>
        <begin position="22"/>
        <end position="42"/>
    </location>
</feature>
<name>A0A0F9ERG2_9ZZZZ</name>
<comment type="caution">
    <text evidence="2">The sequence shown here is derived from an EMBL/GenBank/DDBJ whole genome shotgun (WGS) entry which is preliminary data.</text>
</comment>
<organism evidence="2">
    <name type="scientific">marine sediment metagenome</name>
    <dbReference type="NCBI Taxonomy" id="412755"/>
    <lineage>
        <taxon>unclassified sequences</taxon>
        <taxon>metagenomes</taxon>
        <taxon>ecological metagenomes</taxon>
    </lineage>
</organism>
<proteinExistence type="predicted"/>
<accession>A0A0F9ERG2</accession>
<dbReference type="AlphaFoldDB" id="A0A0F9ERG2"/>
<sequence length="43" mass="4760">MMQKLVETVLYVENRGETLDRAVLMLGVMSLVIAVTGTITIYS</sequence>
<protein>
    <submittedName>
        <fullName evidence="2">Uncharacterized protein</fullName>
    </submittedName>
</protein>
<reference evidence="2" key="1">
    <citation type="journal article" date="2015" name="Nature">
        <title>Complex archaea that bridge the gap between prokaryotes and eukaryotes.</title>
        <authorList>
            <person name="Spang A."/>
            <person name="Saw J.H."/>
            <person name="Jorgensen S.L."/>
            <person name="Zaremba-Niedzwiedzka K."/>
            <person name="Martijn J."/>
            <person name="Lind A.E."/>
            <person name="van Eijk R."/>
            <person name="Schleper C."/>
            <person name="Guy L."/>
            <person name="Ettema T.J."/>
        </authorList>
    </citation>
    <scope>NUCLEOTIDE SEQUENCE</scope>
</reference>
<keyword evidence="1" id="KW-1133">Transmembrane helix</keyword>
<evidence type="ECO:0000256" key="1">
    <source>
        <dbReference type="SAM" id="Phobius"/>
    </source>
</evidence>
<gene>
    <name evidence="2" type="ORF">LCGC14_2041930</name>
</gene>
<evidence type="ECO:0000313" key="2">
    <source>
        <dbReference type="EMBL" id="KKL76733.1"/>
    </source>
</evidence>
<dbReference type="EMBL" id="LAZR01023956">
    <property type="protein sequence ID" value="KKL76733.1"/>
    <property type="molecule type" value="Genomic_DNA"/>
</dbReference>
<keyword evidence="1" id="KW-0812">Transmembrane</keyword>